<dbReference type="InterPro" id="IPR036890">
    <property type="entry name" value="HATPase_C_sf"/>
</dbReference>
<feature type="domain" description="PAC" evidence="4">
    <location>
        <begin position="59"/>
        <end position="113"/>
    </location>
</feature>
<dbReference type="InterPro" id="IPR052016">
    <property type="entry name" value="Bact_Sigma-Reg"/>
</dbReference>
<dbReference type="Pfam" id="PF13581">
    <property type="entry name" value="HATPase_c_2"/>
    <property type="match status" value="1"/>
</dbReference>
<feature type="domain" description="PAS" evidence="3">
    <location>
        <begin position="1"/>
        <end position="39"/>
    </location>
</feature>
<evidence type="ECO:0000313" key="6">
    <source>
        <dbReference type="Proteomes" id="UP000664209"/>
    </source>
</evidence>
<dbReference type="Proteomes" id="UP000664209">
    <property type="component" value="Unassembled WGS sequence"/>
</dbReference>
<reference evidence="5" key="1">
    <citation type="submission" date="2021-03" db="EMBL/GenBank/DDBJ databases">
        <title>Actinotalea soli sp. nov., isolated from soil.</title>
        <authorList>
            <person name="Ping W."/>
            <person name="Zhang J."/>
        </authorList>
    </citation>
    <scope>NUCLEOTIDE SEQUENCE</scope>
    <source>
        <strain evidence="5">BY-33</strain>
    </source>
</reference>
<dbReference type="InterPro" id="IPR001610">
    <property type="entry name" value="PAC"/>
</dbReference>
<name>A0A939LSL7_9CELL</name>
<gene>
    <name evidence="5" type="ORF">J4G33_15035</name>
</gene>
<dbReference type="SUPFAM" id="SSF55785">
    <property type="entry name" value="PYP-like sensor domain (PAS domain)"/>
    <property type="match status" value="1"/>
</dbReference>
<dbReference type="Pfam" id="PF07228">
    <property type="entry name" value="SpoIIE"/>
    <property type="match status" value="1"/>
</dbReference>
<evidence type="ECO:0000256" key="1">
    <source>
        <dbReference type="ARBA" id="ARBA00022801"/>
    </source>
</evidence>
<dbReference type="PROSITE" id="PS50113">
    <property type="entry name" value="PAC"/>
    <property type="match status" value="1"/>
</dbReference>
<evidence type="ECO:0000259" key="4">
    <source>
        <dbReference type="PROSITE" id="PS50113"/>
    </source>
</evidence>
<dbReference type="InterPro" id="IPR000700">
    <property type="entry name" value="PAS-assoc_C"/>
</dbReference>
<dbReference type="NCBIfam" id="TIGR00229">
    <property type="entry name" value="sensory_box"/>
    <property type="match status" value="1"/>
</dbReference>
<organism evidence="5 6">
    <name type="scientific">Actinotalea soli</name>
    <dbReference type="NCBI Taxonomy" id="2819234"/>
    <lineage>
        <taxon>Bacteria</taxon>
        <taxon>Bacillati</taxon>
        <taxon>Actinomycetota</taxon>
        <taxon>Actinomycetes</taxon>
        <taxon>Micrococcales</taxon>
        <taxon>Cellulomonadaceae</taxon>
        <taxon>Actinotalea</taxon>
    </lineage>
</organism>
<protein>
    <submittedName>
        <fullName evidence="5">SpoIIE family protein phosphatase</fullName>
    </submittedName>
</protein>
<dbReference type="Gene3D" id="3.30.450.20">
    <property type="entry name" value="PAS domain"/>
    <property type="match status" value="1"/>
</dbReference>
<dbReference type="EMBL" id="JAGEMK010000010">
    <property type="protein sequence ID" value="MBO1753123.1"/>
    <property type="molecule type" value="Genomic_DNA"/>
</dbReference>
<keyword evidence="1" id="KW-0378">Hydrolase</keyword>
<dbReference type="Pfam" id="PF13426">
    <property type="entry name" value="PAS_9"/>
    <property type="match status" value="1"/>
</dbReference>
<sequence>MMTDARAVGSPIVWVNEAFCRITGYSAEEVLGRDPSLLHGPGTDRDAARTLGLAVQEGRHATATVLNYRKDGTTFWNQVSVSPVPDADGEISHWVGIQVDVTAQVQHADAQQSSIEAERRTRSGLAIVAQVSDLLVDLEAPAMLREITVLLRRVVAWSGFFLDDGGLRPALGIDVGALDTAPATRGRRGRGGQVGAGTAPRDEVQDLLDGLAEGPLRLDLDADDPGPTTAWLVEHLRSGPAGLPEPPRHVVVHVVPGRRRNPGLLVSVPQTSDLDETAHAVLGLVARRVGMAVENVRLYAREHGLAEALQRAMLPEQDDVKDLDVWTYYAPSSAHAQVGGDWYDVLQVAEDQVAVVIGDVVGHDVEAAAAMGQLRSVVRSYAHEMAEPGVVLDRVDKLVAGMRIPRSASLVLATLVRDEEGWLLRYSRAGHLPPLVVRQDEVTRLDGAGGALVGFGSRARETSAYRLRPGDVLLLYTDGLIERRDRGQREGLAALEEVSTGLHGHDAAGAGEVLLSRLADSPEDDVAVVVVRVPDPESEAAPAAGTPRRRRWSLPSEASSIARARQAVLRSCQAWDIPGGPSAELVVSEMVANAVLHGWGHVVLRLYDTGQGLRIEVEDSNPAPPVATDGHPGRVGGYGMRIVERLADWGWRPSGSGKLVWARVHPVPISSARGRREG</sequence>
<comment type="caution">
    <text evidence="5">The sequence shown here is derived from an EMBL/GenBank/DDBJ whole genome shotgun (WGS) entry which is preliminary data.</text>
</comment>
<dbReference type="PANTHER" id="PTHR43156:SF2">
    <property type="entry name" value="STAGE II SPORULATION PROTEIN E"/>
    <property type="match status" value="1"/>
</dbReference>
<dbReference type="GO" id="GO:0016791">
    <property type="term" value="F:phosphatase activity"/>
    <property type="evidence" value="ECO:0007669"/>
    <property type="project" value="TreeGrafter"/>
</dbReference>
<feature type="region of interest" description="Disordered" evidence="2">
    <location>
        <begin position="181"/>
        <end position="200"/>
    </location>
</feature>
<dbReference type="Gene3D" id="3.60.40.10">
    <property type="entry name" value="PPM-type phosphatase domain"/>
    <property type="match status" value="1"/>
</dbReference>
<dbReference type="InterPro" id="IPR003594">
    <property type="entry name" value="HATPase_dom"/>
</dbReference>
<dbReference type="AlphaFoldDB" id="A0A939LSL7"/>
<dbReference type="InterPro" id="IPR000014">
    <property type="entry name" value="PAS"/>
</dbReference>
<dbReference type="SUPFAM" id="SSF55874">
    <property type="entry name" value="ATPase domain of HSP90 chaperone/DNA topoisomerase II/histidine kinase"/>
    <property type="match status" value="1"/>
</dbReference>
<dbReference type="InterPro" id="IPR001932">
    <property type="entry name" value="PPM-type_phosphatase-like_dom"/>
</dbReference>
<dbReference type="InterPro" id="IPR036457">
    <property type="entry name" value="PPM-type-like_dom_sf"/>
</dbReference>
<evidence type="ECO:0000256" key="2">
    <source>
        <dbReference type="SAM" id="MobiDB-lite"/>
    </source>
</evidence>
<dbReference type="PANTHER" id="PTHR43156">
    <property type="entry name" value="STAGE II SPORULATION PROTEIN E-RELATED"/>
    <property type="match status" value="1"/>
</dbReference>
<evidence type="ECO:0000259" key="3">
    <source>
        <dbReference type="PROSITE" id="PS50112"/>
    </source>
</evidence>
<dbReference type="CDD" id="cd00130">
    <property type="entry name" value="PAS"/>
    <property type="match status" value="1"/>
</dbReference>
<dbReference type="SMART" id="SM00086">
    <property type="entry name" value="PAC"/>
    <property type="match status" value="1"/>
</dbReference>
<dbReference type="PROSITE" id="PS50112">
    <property type="entry name" value="PAS"/>
    <property type="match status" value="1"/>
</dbReference>
<dbReference type="InterPro" id="IPR035965">
    <property type="entry name" value="PAS-like_dom_sf"/>
</dbReference>
<dbReference type="SMART" id="SM00331">
    <property type="entry name" value="PP2C_SIG"/>
    <property type="match status" value="1"/>
</dbReference>
<keyword evidence="6" id="KW-1185">Reference proteome</keyword>
<proteinExistence type="predicted"/>
<dbReference type="CDD" id="cd16936">
    <property type="entry name" value="HATPase_RsbW-like"/>
    <property type="match status" value="1"/>
</dbReference>
<dbReference type="Gene3D" id="3.30.565.10">
    <property type="entry name" value="Histidine kinase-like ATPase, C-terminal domain"/>
    <property type="match status" value="1"/>
</dbReference>
<dbReference type="SUPFAM" id="SSF81606">
    <property type="entry name" value="PP2C-like"/>
    <property type="match status" value="1"/>
</dbReference>
<accession>A0A939LSL7</accession>
<evidence type="ECO:0000313" key="5">
    <source>
        <dbReference type="EMBL" id="MBO1753123.1"/>
    </source>
</evidence>